<dbReference type="RefSeq" id="WP_215864024.1">
    <property type="nucleotide sequence ID" value="NZ_JABELD010000070.1"/>
</dbReference>
<evidence type="ECO:0000259" key="4">
    <source>
        <dbReference type="Pfam" id="PF00669"/>
    </source>
</evidence>
<dbReference type="Gene3D" id="6.10.10.10">
    <property type="entry name" value="Flagellar export chaperone, C-terminal domain"/>
    <property type="match status" value="1"/>
</dbReference>
<keyword evidence="7" id="KW-1185">Reference proteome</keyword>
<dbReference type="EMBL" id="JABELD010000070">
    <property type="protein sequence ID" value="MBU2739079.1"/>
    <property type="molecule type" value="Genomic_DNA"/>
</dbReference>
<evidence type="ECO:0000313" key="7">
    <source>
        <dbReference type="Proteomes" id="UP001197028"/>
    </source>
</evidence>
<protein>
    <recommendedName>
        <fullName evidence="3">Flagellin</fullName>
    </recommendedName>
</protein>
<organism evidence="6 7">
    <name type="scientific">Acidithiobacillus concretivorus</name>
    <dbReference type="NCBI Taxonomy" id="3063952"/>
    <lineage>
        <taxon>Bacteria</taxon>
        <taxon>Pseudomonadati</taxon>
        <taxon>Pseudomonadota</taxon>
        <taxon>Acidithiobacillia</taxon>
        <taxon>Acidithiobacillales</taxon>
        <taxon>Acidithiobacillaceae</taxon>
        <taxon>Acidithiobacillus</taxon>
    </lineage>
</organism>
<dbReference type="Gene3D" id="1.20.1330.10">
    <property type="entry name" value="f41 fragment of flagellin, N-terminal domain"/>
    <property type="match status" value="2"/>
</dbReference>
<name>A0ABS5ZSZ5_9PROT</name>
<dbReference type="SUPFAM" id="SSF64518">
    <property type="entry name" value="Phase 1 flagellin"/>
    <property type="match status" value="2"/>
</dbReference>
<keyword evidence="2 3" id="KW-0975">Bacterial flagellum</keyword>
<comment type="function">
    <text evidence="3">Flagellin is the subunit protein which polymerizes to form the filaments of bacterial flagella.</text>
</comment>
<evidence type="ECO:0000256" key="2">
    <source>
        <dbReference type="ARBA" id="ARBA00023143"/>
    </source>
</evidence>
<dbReference type="InterPro" id="IPR046358">
    <property type="entry name" value="Flagellin_C"/>
</dbReference>
<dbReference type="Gene3D" id="2.30.220.10">
    <property type="entry name" value="f41 fragment of flagellin, C-terminal domain"/>
    <property type="match status" value="1"/>
</dbReference>
<evidence type="ECO:0000256" key="3">
    <source>
        <dbReference type="RuleBase" id="RU362073"/>
    </source>
</evidence>
<dbReference type="Pfam" id="PF00700">
    <property type="entry name" value="Flagellin_C"/>
    <property type="match status" value="1"/>
</dbReference>
<proteinExistence type="inferred from homology"/>
<dbReference type="Pfam" id="PF00669">
    <property type="entry name" value="Flagellin_N"/>
    <property type="match status" value="1"/>
</dbReference>
<comment type="caution">
    <text evidence="6">The sequence shown here is derived from an EMBL/GenBank/DDBJ whole genome shotgun (WGS) entry which is preliminary data.</text>
</comment>
<dbReference type="InterPro" id="IPR001029">
    <property type="entry name" value="Flagellin_N"/>
</dbReference>
<dbReference type="InterPro" id="IPR001492">
    <property type="entry name" value="Flagellin"/>
</dbReference>
<feature type="domain" description="Flagellin C-terminal" evidence="5">
    <location>
        <begin position="653"/>
        <end position="738"/>
    </location>
</feature>
<evidence type="ECO:0000259" key="5">
    <source>
        <dbReference type="Pfam" id="PF00700"/>
    </source>
</evidence>
<accession>A0ABS5ZSZ5</accession>
<comment type="subcellular location">
    <subcellularLocation>
        <location evidence="3">Secreted</location>
    </subcellularLocation>
    <subcellularLocation>
        <location evidence="3">Bacterial flagellum</location>
    </subcellularLocation>
</comment>
<sequence length="741" mass="76059">MAISGVINTNTSALNTLEALNGTQGSLNTYLQQLSTGKSINSPADNPAGYAIAQRFHSQINGLNQAIANGNQGVSLVQTATGAIQNQTSLLQQIRTTAVQAANASNTTADRQALQGVVSQLLAQVQSIATQTQFNGQNLLDGTFAGAAFQVGANSNQIINAAVGNAQTSAMGDHIPAVSPYSDSYGCNGAFVSGGFAPGGAFTITPAQTSAYFTFSGGTYDFYISRGLENGGSISSKVKVTLTGNPPDTQELNKIATAISSAGIKISGTTQLVNGTPVLKLTYPANDKDISFSGPPYVTNGSYNYNIQTNEITVTLPDSAPHLSSLRNSVNENLVSITKTGSSTQLTYLASVQGNVFKAGSNITQNPPTIESGSGHISYIQNNGGSAMAPDSTGMFQEVHIENDAFSSRGILITSNTPATETQISPNTYYGSFSSGTGSNGLNIQGPFGNAQVDVNTETESAASIAAAVNAYNSASFLVATGSYTFTLSNGSSGLPGNAVNISASVNNTANGQPDINALLTAINHQTAVTGIAASTHVVNGIPELILTNANGDNINISAGLANGQLASTALAAGSTGSLQAVSGSSQASIGYPINSSSHNALIQGAVLFASSSSYRINNGDMIGFSSQVSRLQSGSALADINVSTREAAQRTITIVDQALDYLNQQASELGATQTRIQVSVANDQTSATNMQPAQSTVQDANIAQATSQLTKYQILQRAGISTLAQENTLQQAYLKLLPSG</sequence>
<dbReference type="Proteomes" id="UP001197028">
    <property type="component" value="Unassembled WGS sequence"/>
</dbReference>
<dbReference type="PRINTS" id="PR00207">
    <property type="entry name" value="FLAGELLIN"/>
</dbReference>
<feature type="domain" description="Flagellin N-terminal" evidence="4">
    <location>
        <begin position="7"/>
        <end position="144"/>
    </location>
</feature>
<comment type="similarity">
    <text evidence="1 3">Belongs to the bacterial flagellin family.</text>
</comment>
<keyword evidence="3" id="KW-0964">Secreted</keyword>
<dbReference type="PANTHER" id="PTHR42792">
    <property type="entry name" value="FLAGELLIN"/>
    <property type="match status" value="1"/>
</dbReference>
<reference evidence="6 7" key="1">
    <citation type="journal article" date="2021" name="ISME J.">
        <title>Genomic evolution of the class Acidithiobacillia: deep-branching Proteobacteria living in extreme acidic conditions.</title>
        <authorList>
            <person name="Moya-Beltran A."/>
            <person name="Beard S."/>
            <person name="Rojas-Villalobos C."/>
            <person name="Issotta F."/>
            <person name="Gallardo Y."/>
            <person name="Ulloa R."/>
            <person name="Giaveno A."/>
            <person name="Degli Esposti M."/>
            <person name="Johnson D.B."/>
            <person name="Quatrini R."/>
        </authorList>
    </citation>
    <scope>NUCLEOTIDE SEQUENCE [LARGE SCALE GENOMIC DNA]</scope>
    <source>
        <strain evidence="6 7">ATCC 19703</strain>
    </source>
</reference>
<dbReference type="Gene3D" id="2.170.280.10">
    <property type="entry name" value="f41 fragment of flagellin, middle domain"/>
    <property type="match status" value="1"/>
</dbReference>
<gene>
    <name evidence="6" type="ORF">HJG40_09840</name>
</gene>
<dbReference type="InterPro" id="IPR042187">
    <property type="entry name" value="Flagellin_C_sub2"/>
</dbReference>
<evidence type="ECO:0000256" key="1">
    <source>
        <dbReference type="ARBA" id="ARBA00005709"/>
    </source>
</evidence>
<dbReference type="PANTHER" id="PTHR42792:SF2">
    <property type="entry name" value="FLAGELLIN"/>
    <property type="match status" value="1"/>
</dbReference>
<evidence type="ECO:0000313" key="6">
    <source>
        <dbReference type="EMBL" id="MBU2739079.1"/>
    </source>
</evidence>